<comment type="similarity">
    <text evidence="1">Belongs to the FGGY kinase family.</text>
</comment>
<dbReference type="InterPro" id="IPR043129">
    <property type="entry name" value="ATPase_NBD"/>
</dbReference>
<dbReference type="Pfam" id="PF02782">
    <property type="entry name" value="FGGY_C"/>
    <property type="match status" value="1"/>
</dbReference>
<dbReference type="EMBL" id="BSSQ01000003">
    <property type="protein sequence ID" value="GLX66465.1"/>
    <property type="molecule type" value="Genomic_DNA"/>
</dbReference>
<dbReference type="InterPro" id="IPR018484">
    <property type="entry name" value="FGGY_N"/>
</dbReference>
<evidence type="ECO:0000256" key="3">
    <source>
        <dbReference type="ARBA" id="ARBA00022777"/>
    </source>
</evidence>
<proteinExistence type="inferred from homology"/>
<dbReference type="GO" id="GO:0016301">
    <property type="term" value="F:kinase activity"/>
    <property type="evidence" value="ECO:0007669"/>
    <property type="project" value="UniProtKB-KW"/>
</dbReference>
<dbReference type="SUPFAM" id="SSF53067">
    <property type="entry name" value="Actin-like ATPase domain"/>
    <property type="match status" value="2"/>
</dbReference>
<sequence length="541" mass="59562">MSTYILTYDVGTSGVKTCLYQLSDSVTLVASALHSYELSILDNGGVEQDPADWWDAMKHTTKEVLWNSLIPASRISGISFCAQMQGLVLVDSQGEPIRKAMSYMDTRAAAEHRQGIMHGLQIAGANVFKLLKSLAITRAVPASVKDPVWKYKWVERHEPELFRRVHQWLDVKEFLIHKCTGEYVMTEDTAYATLLFDARKGRFSKEMCRMFGVNIAHFPKVIPSTAKAGLLTAEAAAELQLQEGTPVFGGGGDAALIGVGAGAVDKGDTHIYLGTSGWVSTVVDRQIIDATSMIASIVGARPQHYHYFCELETAGKCLEWVKNHLALDEIGVYLEKKQISDSGESMYRSLYDYMMHAIKDVPAGSNGVIFTPWLHGNRCPFEDANARGLFFNISIDTGKTELIHAVLEGICYHLRWQLESQERKIKTSEAIRFVGGGALAPLTCQILADILGRTIETVDSPQNAGAIGAAVTAAVGLGILPGIDEAKTLIQVQASYKPNLNNKATYDIYFDVFKSLYRRNKKAFGILNHVNGRTDVFRASL</sequence>
<comment type="caution">
    <text evidence="6">The sequence shown here is derived from an EMBL/GenBank/DDBJ whole genome shotgun (WGS) entry which is preliminary data.</text>
</comment>
<evidence type="ECO:0000256" key="1">
    <source>
        <dbReference type="ARBA" id="ARBA00009156"/>
    </source>
</evidence>
<keyword evidence="3 6" id="KW-0418">Kinase</keyword>
<evidence type="ECO:0000313" key="6">
    <source>
        <dbReference type="EMBL" id="GLX66465.1"/>
    </source>
</evidence>
<dbReference type="Pfam" id="PF00370">
    <property type="entry name" value="FGGY_N"/>
    <property type="match status" value="1"/>
</dbReference>
<evidence type="ECO:0000259" key="5">
    <source>
        <dbReference type="Pfam" id="PF02782"/>
    </source>
</evidence>
<name>A0ABQ6G7L9_9BACL</name>
<dbReference type="InterPro" id="IPR000577">
    <property type="entry name" value="Carb_kinase_FGGY"/>
</dbReference>
<dbReference type="PANTHER" id="PTHR43095">
    <property type="entry name" value="SUGAR KINASE"/>
    <property type="match status" value="1"/>
</dbReference>
<organism evidence="6 7">
    <name type="scientific">Paenibacillus glycanilyticus</name>
    <dbReference type="NCBI Taxonomy" id="126569"/>
    <lineage>
        <taxon>Bacteria</taxon>
        <taxon>Bacillati</taxon>
        <taxon>Bacillota</taxon>
        <taxon>Bacilli</taxon>
        <taxon>Bacillales</taxon>
        <taxon>Paenibacillaceae</taxon>
        <taxon>Paenibacillus</taxon>
    </lineage>
</organism>
<dbReference type="Proteomes" id="UP001157114">
    <property type="component" value="Unassembled WGS sequence"/>
</dbReference>
<dbReference type="CDD" id="cd07805">
    <property type="entry name" value="ASKHA_NBD_FGGY_CvXK-like"/>
    <property type="match status" value="1"/>
</dbReference>
<accession>A0ABQ6G7L9</accession>
<keyword evidence="2" id="KW-0808">Transferase</keyword>
<dbReference type="RefSeq" id="WP_284237163.1">
    <property type="nucleotide sequence ID" value="NZ_BSSQ01000003.1"/>
</dbReference>
<reference evidence="6 7" key="1">
    <citation type="submission" date="2023-03" db="EMBL/GenBank/DDBJ databases">
        <title>Draft genome sequence of the bacteria which degrade cell wall of Tricholomamatutake.</title>
        <authorList>
            <person name="Konishi Y."/>
            <person name="Fukuta Y."/>
            <person name="Shirasaka N."/>
        </authorList>
    </citation>
    <scope>NUCLEOTIDE SEQUENCE [LARGE SCALE GENOMIC DNA]</scope>
    <source>
        <strain evidence="7">mu1</strain>
    </source>
</reference>
<feature type="domain" description="Carbohydrate kinase FGGY C-terminal" evidence="5">
    <location>
        <begin position="271"/>
        <end position="476"/>
    </location>
</feature>
<feature type="domain" description="Carbohydrate kinase FGGY N-terminal" evidence="4">
    <location>
        <begin position="4"/>
        <end position="256"/>
    </location>
</feature>
<dbReference type="PANTHER" id="PTHR43095:SF5">
    <property type="entry name" value="XYLULOSE KINASE"/>
    <property type="match status" value="1"/>
</dbReference>
<dbReference type="Gene3D" id="3.30.420.40">
    <property type="match status" value="2"/>
</dbReference>
<dbReference type="InterPro" id="IPR050406">
    <property type="entry name" value="FGGY_Carb_Kinase"/>
</dbReference>
<dbReference type="InterPro" id="IPR018485">
    <property type="entry name" value="FGGY_C"/>
</dbReference>
<protein>
    <submittedName>
        <fullName evidence="6">Carbohydrate kinase</fullName>
    </submittedName>
</protein>
<gene>
    <name evidence="6" type="ORF">MU1_08090</name>
</gene>
<evidence type="ECO:0000256" key="2">
    <source>
        <dbReference type="ARBA" id="ARBA00022679"/>
    </source>
</evidence>
<evidence type="ECO:0000259" key="4">
    <source>
        <dbReference type="Pfam" id="PF00370"/>
    </source>
</evidence>
<keyword evidence="7" id="KW-1185">Reference proteome</keyword>
<evidence type="ECO:0000313" key="7">
    <source>
        <dbReference type="Proteomes" id="UP001157114"/>
    </source>
</evidence>
<dbReference type="PIRSF" id="PIRSF000538">
    <property type="entry name" value="GlpK"/>
    <property type="match status" value="1"/>
</dbReference>